<proteinExistence type="predicted"/>
<protein>
    <recommendedName>
        <fullName evidence="4">DUF2812 domain-containing protein</fullName>
    </recommendedName>
</protein>
<gene>
    <name evidence="2" type="ORF">BFG57_11130</name>
</gene>
<dbReference type="EMBL" id="MJEH01000008">
    <property type="protein sequence ID" value="OEH93865.1"/>
    <property type="molecule type" value="Genomic_DNA"/>
</dbReference>
<organism evidence="2 3">
    <name type="scientific">Bacillus solimangrovi</name>
    <dbReference type="NCBI Taxonomy" id="1305675"/>
    <lineage>
        <taxon>Bacteria</taxon>
        <taxon>Bacillati</taxon>
        <taxon>Bacillota</taxon>
        <taxon>Bacilli</taxon>
        <taxon>Bacillales</taxon>
        <taxon>Bacillaceae</taxon>
        <taxon>Bacillus</taxon>
    </lineage>
</organism>
<dbReference type="OrthoDB" id="8230517at2"/>
<keyword evidence="1" id="KW-1133">Transmembrane helix</keyword>
<feature type="transmembrane region" description="Helical" evidence="1">
    <location>
        <begin position="115"/>
        <end position="136"/>
    </location>
</feature>
<dbReference type="AlphaFoldDB" id="A0A1E5LIG5"/>
<dbReference type="Proteomes" id="UP000095209">
    <property type="component" value="Unassembled WGS sequence"/>
</dbReference>
<sequence>MKKFIWIDNWYIEEQAAWLSHMALQGWKLTKIGMFFATFEHCEPKQMTYRFDIYQLTSQSKIKWIESYEKSGWEHVGSRGAVQIFREKDNVETHEVLSDGEQLVRTVSLLKKDIMLRWLLILIQSIVVVVMMFVMLTGPVHIFLNDSLIAVVGVLFIMSLILFNMTLGLIHVSKLLKKVKSGYIFERKVNYKRKKKWKIVEVLIISVTLVIGLLLFLDKSIFAMPQAWLISIPEQELPIVYLKDTIDESKYIEIINNEGRGGFFTEKSSLLVPHYDQIIQRVEVPNVTWSDNRGTYTPVIFSEGYQARNVWVAKMLMNAVKKEYITDNYFFEYDEDSEFDELVINRRPSNIGFVARKGRFVYQVKYSGMEPIERIIELTLEKVPSE</sequence>
<evidence type="ECO:0008006" key="4">
    <source>
        <dbReference type="Google" id="ProtNLM"/>
    </source>
</evidence>
<reference evidence="2 3" key="1">
    <citation type="submission" date="2016-08" db="EMBL/GenBank/DDBJ databases">
        <title>Genome of Bacillus solimangrovi GH2-4.</title>
        <authorList>
            <person name="Lim S."/>
            <person name="Kim B.-C."/>
        </authorList>
    </citation>
    <scope>NUCLEOTIDE SEQUENCE [LARGE SCALE GENOMIC DNA]</scope>
    <source>
        <strain evidence="2 3">GH2-4</strain>
    </source>
</reference>
<dbReference type="Pfam" id="PF11193">
    <property type="entry name" value="DUF2812"/>
    <property type="match status" value="1"/>
</dbReference>
<dbReference type="InterPro" id="IPR021359">
    <property type="entry name" value="DUF2812"/>
</dbReference>
<accession>A0A1E5LIG5</accession>
<evidence type="ECO:0000313" key="3">
    <source>
        <dbReference type="Proteomes" id="UP000095209"/>
    </source>
</evidence>
<evidence type="ECO:0000313" key="2">
    <source>
        <dbReference type="EMBL" id="OEH93865.1"/>
    </source>
</evidence>
<evidence type="ECO:0000256" key="1">
    <source>
        <dbReference type="SAM" id="Phobius"/>
    </source>
</evidence>
<keyword evidence="1" id="KW-0812">Transmembrane</keyword>
<keyword evidence="3" id="KW-1185">Reference proteome</keyword>
<keyword evidence="1" id="KW-0472">Membrane</keyword>
<dbReference type="RefSeq" id="WP_069716156.1">
    <property type="nucleotide sequence ID" value="NZ_MJEH01000008.1"/>
</dbReference>
<feature type="transmembrane region" description="Helical" evidence="1">
    <location>
        <begin position="197"/>
        <end position="217"/>
    </location>
</feature>
<name>A0A1E5LIG5_9BACI</name>
<comment type="caution">
    <text evidence="2">The sequence shown here is derived from an EMBL/GenBank/DDBJ whole genome shotgun (WGS) entry which is preliminary data.</text>
</comment>
<dbReference type="STRING" id="1305675.BFG57_11130"/>
<feature type="transmembrane region" description="Helical" evidence="1">
    <location>
        <begin position="148"/>
        <end position="176"/>
    </location>
</feature>